<evidence type="ECO:0000313" key="11">
    <source>
        <dbReference type="EMBL" id="CDQ10743.1"/>
    </source>
</evidence>
<evidence type="ECO:0000256" key="6">
    <source>
        <dbReference type="ARBA" id="ARBA00035243"/>
    </source>
</evidence>
<reference evidence="11" key="2">
    <citation type="submission" date="2014-07" db="EMBL/GenBank/DDBJ databases">
        <title>Initial genome analysis of the psychrotolerant acidophile Acidithiobacillus ferrivorans CF27: insights into iron and sulfur oxidation pathways and into biofilm formation.</title>
        <authorList>
            <person name="Talla E."/>
            <person name="Hedrich S."/>
            <person name="Mangenot S."/>
            <person name="Ji B."/>
            <person name="Johnson D.B."/>
            <person name="Barbe V."/>
            <person name="Bonnefoy V."/>
        </authorList>
    </citation>
    <scope>NUCLEOTIDE SEQUENCE [LARGE SCALE GENOMIC DNA]</scope>
    <source>
        <strain evidence="11">CF27</strain>
    </source>
</reference>
<dbReference type="GO" id="GO:0019843">
    <property type="term" value="F:rRNA binding"/>
    <property type="evidence" value="ECO:0007669"/>
    <property type="project" value="UniProtKB-UniRule"/>
</dbReference>
<dbReference type="Proteomes" id="UP000193925">
    <property type="component" value="Chromosome AFERRI"/>
</dbReference>
<dbReference type="InterPro" id="IPR000597">
    <property type="entry name" value="Ribosomal_uL3"/>
</dbReference>
<reference evidence="11" key="1">
    <citation type="submission" date="2014-03" db="EMBL/GenBank/DDBJ databases">
        <authorList>
            <person name="Genoscope - CEA"/>
        </authorList>
    </citation>
    <scope>NUCLEOTIDE SEQUENCE [LARGE SCALE GENOMIC DNA]</scope>
    <source>
        <strain evidence="11">CF27</strain>
    </source>
</reference>
<evidence type="ECO:0000256" key="9">
    <source>
        <dbReference type="RuleBase" id="RU003906"/>
    </source>
</evidence>
<keyword evidence="13" id="KW-1185">Reference proteome</keyword>
<gene>
    <name evidence="7 11" type="primary">rplC</name>
    <name evidence="12" type="ORF">AFERRI_20672</name>
    <name evidence="11" type="ORF">AFERRI_420041</name>
</gene>
<evidence type="ECO:0000256" key="4">
    <source>
        <dbReference type="ARBA" id="ARBA00022980"/>
    </source>
</evidence>
<dbReference type="FunFam" id="2.40.30.10:FF:000004">
    <property type="entry name" value="50S ribosomal protein L3"/>
    <property type="match status" value="1"/>
</dbReference>
<dbReference type="GO" id="GO:0006412">
    <property type="term" value="P:translation"/>
    <property type="evidence" value="ECO:0007669"/>
    <property type="project" value="UniProtKB-UniRule"/>
</dbReference>
<keyword evidence="2 7" id="KW-0699">rRNA-binding</keyword>
<protein>
    <recommendedName>
        <fullName evidence="6 7">Large ribosomal subunit protein uL3</fullName>
    </recommendedName>
</protein>
<dbReference type="SUPFAM" id="SSF50447">
    <property type="entry name" value="Translation proteins"/>
    <property type="match status" value="1"/>
</dbReference>
<reference evidence="12 13" key="3">
    <citation type="submission" date="2017-03" db="EMBL/GenBank/DDBJ databases">
        <authorList>
            <person name="Regsiter A."/>
            <person name="William W."/>
        </authorList>
    </citation>
    <scope>NUCLEOTIDE SEQUENCE [LARGE SCALE GENOMIC DNA]</scope>
    <source>
        <strain evidence="12">PRJEB5721</strain>
    </source>
</reference>
<keyword evidence="5 7" id="KW-0687">Ribonucleoprotein</keyword>
<sequence>MVMGLIGRKVGMTRIVTEDGRVLPVTVIHVAPNTVAQVKDIATDGYCAVQLATGERRPQRVTSALAGHFRKSGIAPGRLLREFRIAEDATYVCGADIGLDIFAEGQRVDVSGVSKGKGFAGAIKRHNFRSNRASHGNSLSHRAPGSIGCRQTPGRVFKGKKMAGHMGAEQVTTLNLELVRIDANRRLLMIKGAVPGARDGDVIVRPAVRG</sequence>
<evidence type="ECO:0000256" key="1">
    <source>
        <dbReference type="ARBA" id="ARBA00006540"/>
    </source>
</evidence>
<name>A0A060UVD1_9PROT</name>
<keyword evidence="4 7" id="KW-0689">Ribosomal protein</keyword>
<organism evidence="11">
    <name type="scientific">Acidithiobacillus ferrivorans</name>
    <dbReference type="NCBI Taxonomy" id="160808"/>
    <lineage>
        <taxon>Bacteria</taxon>
        <taxon>Pseudomonadati</taxon>
        <taxon>Pseudomonadota</taxon>
        <taxon>Acidithiobacillia</taxon>
        <taxon>Acidithiobacillales</taxon>
        <taxon>Acidithiobacillaceae</taxon>
        <taxon>Acidithiobacillus</taxon>
    </lineage>
</organism>
<dbReference type="Gene3D" id="3.30.160.810">
    <property type="match status" value="1"/>
</dbReference>
<dbReference type="EMBL" id="CCCS020000037">
    <property type="protein sequence ID" value="CDQ10743.1"/>
    <property type="molecule type" value="Genomic_DNA"/>
</dbReference>
<comment type="function">
    <text evidence="7 9">One of the primary rRNA binding proteins, it binds directly near the 3'-end of the 23S rRNA, where it nucleates assembly of the 50S subunit.</text>
</comment>
<evidence type="ECO:0000256" key="5">
    <source>
        <dbReference type="ARBA" id="ARBA00023274"/>
    </source>
</evidence>
<dbReference type="InterPro" id="IPR019926">
    <property type="entry name" value="Ribosomal_uL3_CS"/>
</dbReference>
<dbReference type="Pfam" id="PF00297">
    <property type="entry name" value="Ribosomal_L3"/>
    <property type="match status" value="1"/>
</dbReference>
<dbReference type="Gene3D" id="2.40.30.10">
    <property type="entry name" value="Translation factors"/>
    <property type="match status" value="1"/>
</dbReference>
<proteinExistence type="inferred from homology"/>
<comment type="PTM">
    <text evidence="7">Methylated by PrmB.</text>
</comment>
<dbReference type="PANTHER" id="PTHR11229">
    <property type="entry name" value="50S RIBOSOMAL PROTEIN L3"/>
    <property type="match status" value="1"/>
</dbReference>
<dbReference type="PROSITE" id="PS00474">
    <property type="entry name" value="RIBOSOMAL_L3"/>
    <property type="match status" value="1"/>
</dbReference>
<evidence type="ECO:0000256" key="3">
    <source>
        <dbReference type="ARBA" id="ARBA00022884"/>
    </source>
</evidence>
<dbReference type="PANTHER" id="PTHR11229:SF16">
    <property type="entry name" value="LARGE RIBOSOMAL SUBUNIT PROTEIN UL3C"/>
    <property type="match status" value="1"/>
</dbReference>
<feature type="compositionally biased region" description="Polar residues" evidence="10">
    <location>
        <begin position="131"/>
        <end position="140"/>
    </location>
</feature>
<evidence type="ECO:0000313" key="12">
    <source>
        <dbReference type="EMBL" id="SMH65883.1"/>
    </source>
</evidence>
<evidence type="ECO:0000313" key="13">
    <source>
        <dbReference type="Proteomes" id="UP000193925"/>
    </source>
</evidence>
<comment type="similarity">
    <text evidence="1 7 8">Belongs to the universal ribosomal protein uL3 family.</text>
</comment>
<evidence type="ECO:0000256" key="7">
    <source>
        <dbReference type="HAMAP-Rule" id="MF_01325"/>
    </source>
</evidence>
<dbReference type="InterPro" id="IPR019927">
    <property type="entry name" value="Ribosomal_uL3_bac/org-type"/>
</dbReference>
<feature type="modified residue" description="N5-methylglutamine" evidence="7">
    <location>
        <position position="151"/>
    </location>
</feature>
<dbReference type="AlphaFoldDB" id="A0A060UVD1"/>
<comment type="subunit">
    <text evidence="7 9">Part of the 50S ribosomal subunit. Forms a cluster with proteins L14 and L19.</text>
</comment>
<dbReference type="FunFam" id="3.30.160.810:FF:000001">
    <property type="entry name" value="50S ribosomal protein L3"/>
    <property type="match status" value="1"/>
</dbReference>
<keyword evidence="7" id="KW-0488">Methylation</keyword>
<dbReference type="InterPro" id="IPR009000">
    <property type="entry name" value="Transl_B-barrel_sf"/>
</dbReference>
<evidence type="ECO:0000256" key="10">
    <source>
        <dbReference type="SAM" id="MobiDB-lite"/>
    </source>
</evidence>
<dbReference type="RefSeq" id="WP_035193432.1">
    <property type="nucleotide sequence ID" value="NZ_CCCS020000037.1"/>
</dbReference>
<feature type="region of interest" description="Disordered" evidence="10">
    <location>
        <begin position="131"/>
        <end position="150"/>
    </location>
</feature>
<dbReference type="HAMAP" id="MF_01325_B">
    <property type="entry name" value="Ribosomal_uL3_B"/>
    <property type="match status" value="1"/>
</dbReference>
<keyword evidence="3 7" id="KW-0694">RNA-binding</keyword>
<dbReference type="NCBIfam" id="TIGR03625">
    <property type="entry name" value="L3_bact"/>
    <property type="match status" value="1"/>
</dbReference>
<dbReference type="GO" id="GO:0003735">
    <property type="term" value="F:structural constituent of ribosome"/>
    <property type="evidence" value="ECO:0007669"/>
    <property type="project" value="UniProtKB-UniRule"/>
</dbReference>
<dbReference type="GO" id="GO:0022625">
    <property type="term" value="C:cytosolic large ribosomal subunit"/>
    <property type="evidence" value="ECO:0007669"/>
    <property type="project" value="TreeGrafter"/>
</dbReference>
<evidence type="ECO:0000256" key="2">
    <source>
        <dbReference type="ARBA" id="ARBA00022730"/>
    </source>
</evidence>
<dbReference type="EMBL" id="LT841305">
    <property type="protein sequence ID" value="SMH65883.1"/>
    <property type="molecule type" value="Genomic_DNA"/>
</dbReference>
<accession>A0A060UVD1</accession>
<evidence type="ECO:0000256" key="8">
    <source>
        <dbReference type="RuleBase" id="RU003905"/>
    </source>
</evidence>